<feature type="signal peptide" evidence="6">
    <location>
        <begin position="1"/>
        <end position="19"/>
    </location>
</feature>
<keyword evidence="5" id="KW-0998">Cell outer membrane</keyword>
<dbReference type="Proteomes" id="UP000260983">
    <property type="component" value="Unassembled WGS sequence"/>
</dbReference>
<comment type="subcellular location">
    <subcellularLocation>
        <location evidence="1">Cell outer membrane</location>
    </subcellularLocation>
</comment>
<evidence type="ECO:0000313" key="10">
    <source>
        <dbReference type="Proteomes" id="UP000260983"/>
    </source>
</evidence>
<dbReference type="Pfam" id="PF07980">
    <property type="entry name" value="SusD_RagB"/>
    <property type="match status" value="1"/>
</dbReference>
<dbReference type="InterPro" id="IPR011990">
    <property type="entry name" value="TPR-like_helical_dom_sf"/>
</dbReference>
<evidence type="ECO:0000256" key="6">
    <source>
        <dbReference type="SAM" id="SignalP"/>
    </source>
</evidence>
<dbReference type="PROSITE" id="PS51257">
    <property type="entry name" value="PROKAR_LIPOPROTEIN"/>
    <property type="match status" value="1"/>
</dbReference>
<proteinExistence type="inferred from homology"/>
<feature type="chain" id="PRO_5017803076" evidence="6">
    <location>
        <begin position="20"/>
        <end position="570"/>
    </location>
</feature>
<comment type="caution">
    <text evidence="9">The sequence shown here is derived from an EMBL/GenBank/DDBJ whole genome shotgun (WGS) entry which is preliminary data.</text>
</comment>
<reference evidence="9 10" key="1">
    <citation type="submission" date="2018-08" db="EMBL/GenBank/DDBJ databases">
        <title>A genome reference for cultivated species of the human gut microbiota.</title>
        <authorList>
            <person name="Zou Y."/>
            <person name="Xue W."/>
            <person name="Luo G."/>
        </authorList>
    </citation>
    <scope>NUCLEOTIDE SEQUENCE [LARGE SCALE GENOMIC DNA]</scope>
    <source>
        <strain evidence="9 10">OM05-15BH</strain>
    </source>
</reference>
<dbReference type="EMBL" id="QSUL01000018">
    <property type="protein sequence ID" value="RGN31511.1"/>
    <property type="molecule type" value="Genomic_DNA"/>
</dbReference>
<dbReference type="Gene3D" id="1.25.40.390">
    <property type="match status" value="1"/>
</dbReference>
<dbReference type="Pfam" id="PF14322">
    <property type="entry name" value="SusD-like_3"/>
    <property type="match status" value="1"/>
</dbReference>
<evidence type="ECO:0000256" key="3">
    <source>
        <dbReference type="ARBA" id="ARBA00022729"/>
    </source>
</evidence>
<evidence type="ECO:0000256" key="5">
    <source>
        <dbReference type="ARBA" id="ARBA00023237"/>
    </source>
</evidence>
<keyword evidence="4" id="KW-0472">Membrane</keyword>
<comment type="similarity">
    <text evidence="2">Belongs to the SusD family.</text>
</comment>
<dbReference type="RefSeq" id="WP_117725418.1">
    <property type="nucleotide sequence ID" value="NZ_QSUL01000018.1"/>
</dbReference>
<evidence type="ECO:0000259" key="8">
    <source>
        <dbReference type="Pfam" id="PF14322"/>
    </source>
</evidence>
<feature type="domain" description="RagB/SusD" evidence="7">
    <location>
        <begin position="271"/>
        <end position="570"/>
    </location>
</feature>
<evidence type="ECO:0000259" key="7">
    <source>
        <dbReference type="Pfam" id="PF07980"/>
    </source>
</evidence>
<keyword evidence="3 6" id="KW-0732">Signal</keyword>
<evidence type="ECO:0000313" key="9">
    <source>
        <dbReference type="EMBL" id="RGN31511.1"/>
    </source>
</evidence>
<sequence length="570" mass="64144">MKKYIYTIMILICSISIVSCDDFLTTENKSSVTDKDHFSTEAGFETLVNNAYEKLRGIYATSSYTTFFQAGTDMYGDARLKINDELHEYETLNPENSSMKTLYTNCYKGIRAAYAVSYYAADANVSEALCKKRIDEARVIAVQFYYILVNTFGGVPLIKEYVSNIETGYPRATATDVYTYMIDELEDVIEAGALDASTAKKGGGRVSIEAAQALLAQTYLAAAWDLDKSEYFTKAAQAADAVIAGRSLTTPFAELWKSDYNGDYSGDDNEEFLWDVEYDHATASTPQGGGHCWSVFYTNYIGSGSDGGKGSKSAFIVTLHALKCFEKGDVRYDATFMKELPDLLNGVYSYWTFYKNGGNFIGTPIKRYYPAWYETADDIEAWRSIDPENRKDTWIIPMSENTREPQDYTEGVITYEQMIGYNYGGSPCRKFDDSYTLKNIYSEKDDYRDIHIITLSEIYLVAAEAYLKAGNKQLALARLNEVRRRAGLAAAASIDIDAILKERVCELFGQGSRWFDLRRTKKLVEYNNLYNKRLEGRAQQAIGQKLLRPIPQAAIDANDQMSSADQNPGY</sequence>
<dbReference type="AlphaFoldDB" id="A0A3E5B1P8"/>
<dbReference type="SUPFAM" id="SSF48452">
    <property type="entry name" value="TPR-like"/>
    <property type="match status" value="1"/>
</dbReference>
<dbReference type="InterPro" id="IPR012944">
    <property type="entry name" value="SusD_RagB_dom"/>
</dbReference>
<evidence type="ECO:0000256" key="4">
    <source>
        <dbReference type="ARBA" id="ARBA00023136"/>
    </source>
</evidence>
<gene>
    <name evidence="9" type="ORF">DXB65_20770</name>
</gene>
<protein>
    <submittedName>
        <fullName evidence="9">RagB/SusD family nutrient uptake outer membrane protein</fullName>
    </submittedName>
</protein>
<evidence type="ECO:0000256" key="2">
    <source>
        <dbReference type="ARBA" id="ARBA00006275"/>
    </source>
</evidence>
<evidence type="ECO:0000256" key="1">
    <source>
        <dbReference type="ARBA" id="ARBA00004442"/>
    </source>
</evidence>
<dbReference type="InterPro" id="IPR033985">
    <property type="entry name" value="SusD-like_N"/>
</dbReference>
<feature type="domain" description="SusD-like N-terminal" evidence="8">
    <location>
        <begin position="23"/>
        <end position="220"/>
    </location>
</feature>
<accession>A0A3E5B1P8</accession>
<dbReference type="GO" id="GO:0009279">
    <property type="term" value="C:cell outer membrane"/>
    <property type="evidence" value="ECO:0007669"/>
    <property type="project" value="UniProtKB-SubCell"/>
</dbReference>
<name>A0A3E5B1P8_9BACE</name>
<organism evidence="9 10">
    <name type="scientific">Bacteroides oleiciplenus</name>
    <dbReference type="NCBI Taxonomy" id="626931"/>
    <lineage>
        <taxon>Bacteria</taxon>
        <taxon>Pseudomonadati</taxon>
        <taxon>Bacteroidota</taxon>
        <taxon>Bacteroidia</taxon>
        <taxon>Bacteroidales</taxon>
        <taxon>Bacteroidaceae</taxon>
        <taxon>Bacteroides</taxon>
    </lineage>
</organism>